<keyword evidence="4" id="KW-0677">Repeat</keyword>
<feature type="transmembrane region" description="Helical" evidence="7">
    <location>
        <begin position="221"/>
        <end position="244"/>
    </location>
</feature>
<reference evidence="11" key="2">
    <citation type="submission" date="2025-08" db="UniProtKB">
        <authorList>
            <consortium name="RefSeq"/>
        </authorList>
    </citation>
    <scope>IDENTIFICATION</scope>
    <source>
        <tissue evidence="11">Leaf</tissue>
    </source>
</reference>
<evidence type="ECO:0000313" key="11">
    <source>
        <dbReference type="RefSeq" id="XP_018471227.2"/>
    </source>
</evidence>
<dbReference type="GO" id="GO:0016020">
    <property type="term" value="C:membrane"/>
    <property type="evidence" value="ECO:0007669"/>
    <property type="project" value="UniProtKB-SubCell"/>
</dbReference>
<dbReference type="InterPro" id="IPR051564">
    <property type="entry name" value="LRR_receptor-like_kinase"/>
</dbReference>
<dbReference type="GeneID" id="108842726"/>
<evidence type="ECO:0000256" key="7">
    <source>
        <dbReference type="SAM" id="Phobius"/>
    </source>
</evidence>
<dbReference type="InterPro" id="IPR032675">
    <property type="entry name" value="LRR_dom_sf"/>
</dbReference>
<dbReference type="Gene3D" id="3.80.10.10">
    <property type="entry name" value="Ribonuclease Inhibitor"/>
    <property type="match status" value="1"/>
</dbReference>
<evidence type="ECO:0000256" key="3">
    <source>
        <dbReference type="ARBA" id="ARBA00022692"/>
    </source>
</evidence>
<keyword evidence="5 7" id="KW-1133">Transmembrane helix</keyword>
<dbReference type="RefSeq" id="XP_018471227.2">
    <property type="nucleotide sequence ID" value="XM_018615725.2"/>
</dbReference>
<dbReference type="PANTHER" id="PTHR48055">
    <property type="entry name" value="LEUCINE-RICH REPEAT RECEPTOR PROTEIN KINASE EMS1"/>
    <property type="match status" value="1"/>
</dbReference>
<gene>
    <name evidence="11" type="primary">LOC108842726</name>
</gene>
<keyword evidence="6 7" id="KW-0472">Membrane</keyword>
<dbReference type="AlphaFoldDB" id="A0A6J0MFJ0"/>
<dbReference type="InterPro" id="IPR001611">
    <property type="entry name" value="Leu-rich_rpt"/>
</dbReference>
<dbReference type="Proteomes" id="UP000504610">
    <property type="component" value="Chromosome 2"/>
</dbReference>
<dbReference type="Gene3D" id="1.10.510.10">
    <property type="entry name" value="Transferase(Phosphotransferase) domain 1"/>
    <property type="match status" value="1"/>
</dbReference>
<evidence type="ECO:0000256" key="6">
    <source>
        <dbReference type="ARBA" id="ARBA00023136"/>
    </source>
</evidence>
<feature type="signal peptide" evidence="8">
    <location>
        <begin position="1"/>
        <end position="20"/>
    </location>
</feature>
<dbReference type="InterPro" id="IPR000719">
    <property type="entry name" value="Prot_kinase_dom"/>
</dbReference>
<organism evidence="10 11">
    <name type="scientific">Raphanus sativus</name>
    <name type="common">Radish</name>
    <name type="synonym">Raphanus raphanistrum var. sativus</name>
    <dbReference type="NCBI Taxonomy" id="3726"/>
    <lineage>
        <taxon>Eukaryota</taxon>
        <taxon>Viridiplantae</taxon>
        <taxon>Streptophyta</taxon>
        <taxon>Embryophyta</taxon>
        <taxon>Tracheophyta</taxon>
        <taxon>Spermatophyta</taxon>
        <taxon>Magnoliopsida</taxon>
        <taxon>eudicotyledons</taxon>
        <taxon>Gunneridae</taxon>
        <taxon>Pentapetalae</taxon>
        <taxon>rosids</taxon>
        <taxon>malvids</taxon>
        <taxon>Brassicales</taxon>
        <taxon>Brassicaceae</taxon>
        <taxon>Brassiceae</taxon>
        <taxon>Raphanus</taxon>
    </lineage>
</organism>
<dbReference type="KEGG" id="rsz:108842726"/>
<comment type="subcellular location">
    <subcellularLocation>
        <location evidence="1">Membrane</location>
    </subcellularLocation>
</comment>
<name>A0A6J0MFJ0_RAPSA</name>
<dbReference type="GO" id="GO:0005524">
    <property type="term" value="F:ATP binding"/>
    <property type="evidence" value="ECO:0007669"/>
    <property type="project" value="InterPro"/>
</dbReference>
<evidence type="ECO:0000256" key="5">
    <source>
        <dbReference type="ARBA" id="ARBA00022989"/>
    </source>
</evidence>
<sequence>MASSLFFIIFFLTSLSPSLPRSVLSATVVEDLANLTPPPDFTNTITQNCIHNPLLRYCNNTSSSSSSPMDILEIFRSTIVASHLCNESKNPNCVDSFPKIRIHSRPKTAALYLSFDFFWKYCPLTVVEIDLVNNSLNSEFPTNVLSCAQIRTLDLSYNQFSGLVPVQNLSGLTNLTHLNLSYNRFSEDNKISDSEFFKRFNASSFIHSGVLPDAKRYKMKILVLLIVFPITVILLCFCLGWMCLKRPDYLPRTFRRRSHKFTSAMIDAATDEFSDQKLVSKSSGVDIYRGTLRDGREAKIEVYTEKVSKEKRREFAEECEAVFRLRHKNLVRVLGWCDGRSLRALVTEWTDGESLEAWLNSSLASSWRRRLRVVMGVVDGLFYVSGHWPEVTLGLSTSSVLLSDKDQEPLISQFKIGDGNNSSSTNIFNFGLFLLEMITNLRPDEAQEDSDRRYLEYIRVHYPDNLERVIDEKMKIEERTLEKVKQGITLGLMCTDKPPLKQPSLTQIYDLVVSLYESSSRHHH</sequence>
<dbReference type="SUPFAM" id="SSF56112">
    <property type="entry name" value="Protein kinase-like (PK-like)"/>
    <property type="match status" value="1"/>
</dbReference>
<keyword evidence="10" id="KW-1185">Reference proteome</keyword>
<dbReference type="PROSITE" id="PS51450">
    <property type="entry name" value="LRR"/>
    <property type="match status" value="1"/>
</dbReference>
<keyword evidence="8" id="KW-0732">Signal</keyword>
<accession>A0A6J0MFJ0</accession>
<dbReference type="GO" id="GO:0004672">
    <property type="term" value="F:protein kinase activity"/>
    <property type="evidence" value="ECO:0007669"/>
    <property type="project" value="InterPro"/>
</dbReference>
<evidence type="ECO:0000256" key="1">
    <source>
        <dbReference type="ARBA" id="ARBA00004370"/>
    </source>
</evidence>
<dbReference type="SUPFAM" id="SSF52058">
    <property type="entry name" value="L domain-like"/>
    <property type="match status" value="1"/>
</dbReference>
<evidence type="ECO:0000259" key="9">
    <source>
        <dbReference type="PROSITE" id="PS50011"/>
    </source>
</evidence>
<evidence type="ECO:0000256" key="8">
    <source>
        <dbReference type="SAM" id="SignalP"/>
    </source>
</evidence>
<dbReference type="PANTHER" id="PTHR48055:SF57">
    <property type="entry name" value="PROTEIN KINASE DOMAIN-CONTAINING PROTEIN"/>
    <property type="match status" value="1"/>
</dbReference>
<dbReference type="Gene3D" id="3.30.200.20">
    <property type="entry name" value="Phosphorylase Kinase, domain 1"/>
    <property type="match status" value="1"/>
</dbReference>
<dbReference type="PROSITE" id="PS50011">
    <property type="entry name" value="PROTEIN_KINASE_DOM"/>
    <property type="match status" value="1"/>
</dbReference>
<feature type="chain" id="PRO_5040975471" evidence="8">
    <location>
        <begin position="21"/>
        <end position="524"/>
    </location>
</feature>
<evidence type="ECO:0000256" key="4">
    <source>
        <dbReference type="ARBA" id="ARBA00022737"/>
    </source>
</evidence>
<keyword evidence="3 7" id="KW-0812">Transmembrane</keyword>
<evidence type="ECO:0000256" key="2">
    <source>
        <dbReference type="ARBA" id="ARBA00022614"/>
    </source>
</evidence>
<dbReference type="InterPro" id="IPR001245">
    <property type="entry name" value="Ser-Thr/Tyr_kinase_cat_dom"/>
</dbReference>
<keyword evidence="2" id="KW-0433">Leucine-rich repeat</keyword>
<reference evidence="10" key="1">
    <citation type="journal article" date="2019" name="Database">
        <title>The radish genome database (RadishGD): an integrated information resource for radish genomics.</title>
        <authorList>
            <person name="Yu H.J."/>
            <person name="Baek S."/>
            <person name="Lee Y.J."/>
            <person name="Cho A."/>
            <person name="Mun J.H."/>
        </authorList>
    </citation>
    <scope>NUCLEOTIDE SEQUENCE [LARGE SCALE GENOMIC DNA]</scope>
    <source>
        <strain evidence="10">cv. WK10039</strain>
    </source>
</reference>
<dbReference type="InterPro" id="IPR011009">
    <property type="entry name" value="Kinase-like_dom_sf"/>
</dbReference>
<evidence type="ECO:0000313" key="10">
    <source>
        <dbReference type="Proteomes" id="UP000504610"/>
    </source>
</evidence>
<feature type="domain" description="Protein kinase" evidence="9">
    <location>
        <begin position="273"/>
        <end position="524"/>
    </location>
</feature>
<dbReference type="Pfam" id="PF07714">
    <property type="entry name" value="PK_Tyr_Ser-Thr"/>
    <property type="match status" value="1"/>
</dbReference>
<proteinExistence type="predicted"/>
<dbReference type="OrthoDB" id="1914767at2759"/>
<dbReference type="Pfam" id="PF13855">
    <property type="entry name" value="LRR_8"/>
    <property type="match status" value="1"/>
</dbReference>
<protein>
    <submittedName>
        <fullName evidence="11">Probable LRR receptor-like serine/threonine-protein kinase At5g65240</fullName>
    </submittedName>
</protein>